<reference evidence="6" key="1">
    <citation type="journal article" date="2019" name="Int. J. Syst. Evol. Microbiol.">
        <title>The Global Catalogue of Microorganisms (GCM) 10K type strain sequencing project: providing services to taxonomists for standard genome sequencing and annotation.</title>
        <authorList>
            <consortium name="The Broad Institute Genomics Platform"/>
            <consortium name="The Broad Institute Genome Sequencing Center for Infectious Disease"/>
            <person name="Wu L."/>
            <person name="Ma J."/>
        </authorList>
    </citation>
    <scope>NUCLEOTIDE SEQUENCE [LARGE SCALE GENOMIC DNA]</scope>
    <source>
        <strain evidence="6">CGMCC 1.16444</strain>
    </source>
</reference>
<dbReference type="EMBL" id="JBHSJF010000006">
    <property type="protein sequence ID" value="MFC5069380.1"/>
    <property type="molecule type" value="Genomic_DNA"/>
</dbReference>
<proteinExistence type="predicted"/>
<name>A0ABV9Z312_9HYPH</name>
<dbReference type="SUPFAM" id="SSF46894">
    <property type="entry name" value="C-terminal effector domain of the bipartite response regulators"/>
    <property type="match status" value="1"/>
</dbReference>
<dbReference type="InterPro" id="IPR000014">
    <property type="entry name" value="PAS"/>
</dbReference>
<evidence type="ECO:0000256" key="2">
    <source>
        <dbReference type="ARBA" id="ARBA00023125"/>
    </source>
</evidence>
<dbReference type="PROSITE" id="PS00622">
    <property type="entry name" value="HTH_LUXR_1"/>
    <property type="match status" value="1"/>
</dbReference>
<dbReference type="PRINTS" id="PR00038">
    <property type="entry name" value="HTHLUXR"/>
</dbReference>
<dbReference type="InterPro" id="IPR036388">
    <property type="entry name" value="WH-like_DNA-bd_sf"/>
</dbReference>
<sequence>MPTQQKEASMLKECEPSAYFPADREAPRETSFVGIFDWDHPADLVVTSPGVAKIFSLSPERAARGLPVAEFLKRIHADDLPSFTAELERTLAVGGDFWAEYRVVLEDGTTKRVLGRGRWDKETGHFPGAIVLLDDGRPRREWGPRCHKLAPRELESLHWCSRGKTNWEIGQILGISERTVEHHISSAARKLQCSTRAQAVAQAIREQLID</sequence>
<evidence type="ECO:0000313" key="5">
    <source>
        <dbReference type="EMBL" id="MFC5069380.1"/>
    </source>
</evidence>
<dbReference type="Proteomes" id="UP001595796">
    <property type="component" value="Unassembled WGS sequence"/>
</dbReference>
<accession>A0ABV9Z312</accession>
<dbReference type="CDD" id="cd00130">
    <property type="entry name" value="PAS"/>
    <property type="match status" value="1"/>
</dbReference>
<dbReference type="InterPro" id="IPR013655">
    <property type="entry name" value="PAS_fold_3"/>
</dbReference>
<keyword evidence="1" id="KW-0805">Transcription regulation</keyword>
<dbReference type="InterPro" id="IPR000792">
    <property type="entry name" value="Tscrpt_reg_LuxR_C"/>
</dbReference>
<keyword evidence="3" id="KW-0804">Transcription</keyword>
<keyword evidence="2" id="KW-0238">DNA-binding</keyword>
<dbReference type="Pfam" id="PF08447">
    <property type="entry name" value="PAS_3"/>
    <property type="match status" value="1"/>
</dbReference>
<dbReference type="Pfam" id="PF00196">
    <property type="entry name" value="GerE"/>
    <property type="match status" value="1"/>
</dbReference>
<dbReference type="SUPFAM" id="SSF55785">
    <property type="entry name" value="PYP-like sensor domain (PAS domain)"/>
    <property type="match status" value="1"/>
</dbReference>
<evidence type="ECO:0000313" key="6">
    <source>
        <dbReference type="Proteomes" id="UP001595796"/>
    </source>
</evidence>
<dbReference type="SMART" id="SM00421">
    <property type="entry name" value="HTH_LUXR"/>
    <property type="match status" value="1"/>
</dbReference>
<evidence type="ECO:0000256" key="1">
    <source>
        <dbReference type="ARBA" id="ARBA00023015"/>
    </source>
</evidence>
<protein>
    <submittedName>
        <fullName evidence="5">LuxR C-terminal-related transcriptional regulator</fullName>
    </submittedName>
</protein>
<comment type="caution">
    <text evidence="5">The sequence shown here is derived from an EMBL/GenBank/DDBJ whole genome shotgun (WGS) entry which is preliminary data.</text>
</comment>
<evidence type="ECO:0000259" key="4">
    <source>
        <dbReference type="PROSITE" id="PS50043"/>
    </source>
</evidence>
<dbReference type="InterPro" id="IPR035965">
    <property type="entry name" value="PAS-like_dom_sf"/>
</dbReference>
<dbReference type="RefSeq" id="WP_379771368.1">
    <property type="nucleotide sequence ID" value="NZ_JBHSJF010000006.1"/>
</dbReference>
<organism evidence="5 6">
    <name type="scientific">Flaviflagellibacter deserti</name>
    <dbReference type="NCBI Taxonomy" id="2267266"/>
    <lineage>
        <taxon>Bacteria</taxon>
        <taxon>Pseudomonadati</taxon>
        <taxon>Pseudomonadota</taxon>
        <taxon>Alphaproteobacteria</taxon>
        <taxon>Hyphomicrobiales</taxon>
        <taxon>Flaviflagellibacter</taxon>
    </lineage>
</organism>
<dbReference type="PANTHER" id="PTHR44688">
    <property type="entry name" value="DNA-BINDING TRANSCRIPTIONAL ACTIVATOR DEVR_DOSR"/>
    <property type="match status" value="1"/>
</dbReference>
<keyword evidence="6" id="KW-1185">Reference proteome</keyword>
<feature type="domain" description="HTH luxR-type" evidence="4">
    <location>
        <begin position="144"/>
        <end position="207"/>
    </location>
</feature>
<gene>
    <name evidence="5" type="ORF">ACFPFW_15290</name>
</gene>
<dbReference type="CDD" id="cd06170">
    <property type="entry name" value="LuxR_C_like"/>
    <property type="match status" value="1"/>
</dbReference>
<dbReference type="Gene3D" id="1.10.10.10">
    <property type="entry name" value="Winged helix-like DNA-binding domain superfamily/Winged helix DNA-binding domain"/>
    <property type="match status" value="1"/>
</dbReference>
<dbReference type="Gene3D" id="3.30.450.20">
    <property type="entry name" value="PAS domain"/>
    <property type="match status" value="1"/>
</dbReference>
<dbReference type="InterPro" id="IPR016032">
    <property type="entry name" value="Sig_transdc_resp-reg_C-effctor"/>
</dbReference>
<evidence type="ECO:0000256" key="3">
    <source>
        <dbReference type="ARBA" id="ARBA00023163"/>
    </source>
</evidence>
<dbReference type="PROSITE" id="PS50043">
    <property type="entry name" value="HTH_LUXR_2"/>
    <property type="match status" value="1"/>
</dbReference>
<dbReference type="PANTHER" id="PTHR44688:SF16">
    <property type="entry name" value="DNA-BINDING TRANSCRIPTIONAL ACTIVATOR DEVR_DOSR"/>
    <property type="match status" value="1"/>
</dbReference>